<dbReference type="PRINTS" id="PR00111">
    <property type="entry name" value="ABHYDROLASE"/>
</dbReference>
<feature type="signal peptide" evidence="1">
    <location>
        <begin position="1"/>
        <end position="22"/>
    </location>
</feature>
<evidence type="ECO:0000256" key="1">
    <source>
        <dbReference type="SAM" id="SignalP"/>
    </source>
</evidence>
<keyword evidence="1" id="KW-0732">Signal</keyword>
<dbReference type="Proteomes" id="UP000064967">
    <property type="component" value="Chromosome"/>
</dbReference>
<dbReference type="GO" id="GO:0017171">
    <property type="term" value="F:serine hydrolase activity"/>
    <property type="evidence" value="ECO:0007669"/>
    <property type="project" value="TreeGrafter"/>
</dbReference>
<proteinExistence type="predicted"/>
<dbReference type="OrthoDB" id="5385630at2"/>
<feature type="chain" id="PRO_5005465780" evidence="1">
    <location>
        <begin position="23"/>
        <end position="281"/>
    </location>
</feature>
<keyword evidence="4" id="KW-1185">Reference proteome</keyword>
<name>A0A0K1PP90_9BACT</name>
<evidence type="ECO:0000313" key="4">
    <source>
        <dbReference type="Proteomes" id="UP000064967"/>
    </source>
</evidence>
<protein>
    <submittedName>
        <fullName evidence="3">Alpha/beta hydrolase fold protein</fullName>
    </submittedName>
</protein>
<evidence type="ECO:0000259" key="2">
    <source>
        <dbReference type="Pfam" id="PF12697"/>
    </source>
</evidence>
<dbReference type="PANTHER" id="PTHR46331">
    <property type="entry name" value="VALACYCLOVIR HYDROLASE"/>
    <property type="match status" value="1"/>
</dbReference>
<dbReference type="InterPro" id="IPR000073">
    <property type="entry name" value="AB_hydrolase_1"/>
</dbReference>
<dbReference type="PATRIC" id="fig|1391654.3.peg.1618"/>
<organism evidence="3 4">
    <name type="scientific">Labilithrix luteola</name>
    <dbReference type="NCBI Taxonomy" id="1391654"/>
    <lineage>
        <taxon>Bacteria</taxon>
        <taxon>Pseudomonadati</taxon>
        <taxon>Myxococcota</taxon>
        <taxon>Polyangia</taxon>
        <taxon>Polyangiales</taxon>
        <taxon>Labilitrichaceae</taxon>
        <taxon>Labilithrix</taxon>
    </lineage>
</organism>
<reference evidence="3 4" key="1">
    <citation type="submission" date="2015-08" db="EMBL/GenBank/DDBJ databases">
        <authorList>
            <person name="Babu N.S."/>
            <person name="Beckwith C.J."/>
            <person name="Beseler K.G."/>
            <person name="Brison A."/>
            <person name="Carone J.V."/>
            <person name="Caskin T.P."/>
            <person name="Diamond M."/>
            <person name="Durham M.E."/>
            <person name="Foxe J.M."/>
            <person name="Go M."/>
            <person name="Henderson B.A."/>
            <person name="Jones I.B."/>
            <person name="McGettigan J.A."/>
            <person name="Micheletti S.J."/>
            <person name="Nasrallah M.E."/>
            <person name="Ortiz D."/>
            <person name="Piller C.R."/>
            <person name="Privatt S.R."/>
            <person name="Schneider S.L."/>
            <person name="Sharp S."/>
            <person name="Smith T.C."/>
            <person name="Stanton J.D."/>
            <person name="Ullery H.E."/>
            <person name="Wilson R.J."/>
            <person name="Serrano M.G."/>
            <person name="Buck G."/>
            <person name="Lee V."/>
            <person name="Wang Y."/>
            <person name="Carvalho R."/>
            <person name="Voegtly L."/>
            <person name="Shi R."/>
            <person name="Duckworth R."/>
            <person name="Johnson A."/>
            <person name="Loviza R."/>
            <person name="Walstead R."/>
            <person name="Shah Z."/>
            <person name="Kiflezghi M."/>
            <person name="Wade K."/>
            <person name="Ball S.L."/>
            <person name="Bradley K.W."/>
            <person name="Asai D.J."/>
            <person name="Bowman C.A."/>
            <person name="Russell D.A."/>
            <person name="Pope W.H."/>
            <person name="Jacobs-Sera D."/>
            <person name="Hendrix R.W."/>
            <person name="Hatfull G.F."/>
        </authorList>
    </citation>
    <scope>NUCLEOTIDE SEQUENCE [LARGE SCALE GENOMIC DNA]</scope>
    <source>
        <strain evidence="3 4">DSM 27648</strain>
    </source>
</reference>
<dbReference type="PANTHER" id="PTHR46331:SF2">
    <property type="entry name" value="VALACYCLOVIR HYDROLASE"/>
    <property type="match status" value="1"/>
</dbReference>
<dbReference type="SUPFAM" id="SSF53474">
    <property type="entry name" value="alpha/beta-Hydrolases"/>
    <property type="match status" value="1"/>
</dbReference>
<dbReference type="AlphaFoldDB" id="A0A0K1PP90"/>
<dbReference type="PROSITE" id="PS51257">
    <property type="entry name" value="PROKAR_LIPOPROTEIN"/>
    <property type="match status" value="1"/>
</dbReference>
<dbReference type="Pfam" id="PF12697">
    <property type="entry name" value="Abhydrolase_6"/>
    <property type="match status" value="1"/>
</dbReference>
<dbReference type="Gene3D" id="3.40.50.1820">
    <property type="entry name" value="alpha/beta hydrolase"/>
    <property type="match status" value="1"/>
</dbReference>
<dbReference type="InterPro" id="IPR029058">
    <property type="entry name" value="AB_hydrolase_fold"/>
</dbReference>
<dbReference type="RefSeq" id="WP_146646472.1">
    <property type="nucleotide sequence ID" value="NZ_CP012333.1"/>
</dbReference>
<dbReference type="KEGG" id="llu:AKJ09_01603"/>
<keyword evidence="3" id="KW-0378">Hydrolase</keyword>
<evidence type="ECO:0000313" key="3">
    <source>
        <dbReference type="EMBL" id="AKU94939.1"/>
    </source>
</evidence>
<sequence length="281" mass="30516">MKTIAIFAGVVLAALVAGCAHHSEASPAPRAQAPTRASYENVNGLSMYYEVHGSGAPLVLLHGGVSTIENSFGAVIPILARHHTVIAIEQQAHGHTPDIDRPLSYDQMAEDTNRFLTTIGIPKADFLGWSDGGAVALRVAMRHPDRVRRLVLLSSAYDNDGLDPASGSMEDLTAEMIPPVFRDAYTKAAPDPGHWPVLVEKIKAMSLQFKGWSKDEVRAVQAPTLVMLGDRDIIRTEYAAQMAHLLPHAQLAILPGCDHFAIYTHPDWVVGMATTFLESRQ</sequence>
<feature type="domain" description="AB hydrolase-1" evidence="2">
    <location>
        <begin position="58"/>
        <end position="270"/>
    </location>
</feature>
<dbReference type="EMBL" id="CP012333">
    <property type="protein sequence ID" value="AKU94939.1"/>
    <property type="molecule type" value="Genomic_DNA"/>
</dbReference>
<dbReference type="STRING" id="1391654.AKJ09_01603"/>
<accession>A0A0K1PP90</accession>
<gene>
    <name evidence="3" type="ORF">AKJ09_01603</name>
</gene>